<dbReference type="AlphaFoldDB" id="A0A1B8QBN1"/>
<reference evidence="2 4" key="1">
    <citation type="submission" date="2016-06" db="EMBL/GenBank/DDBJ databases">
        <title>Draft genome of Moraxella atlantae CCUG 59586.</title>
        <authorList>
            <person name="Salva-Serra F."/>
            <person name="Engstrom-Jakobsson H."/>
            <person name="Thorell K."/>
            <person name="Gonzales-Siles L."/>
            <person name="Karlsson R."/>
            <person name="Boulund F."/>
            <person name="Engstrand L."/>
            <person name="Kristiansson E."/>
            <person name="Moore E."/>
        </authorList>
    </citation>
    <scope>NUCLEOTIDE SEQUENCE [LARGE SCALE GENOMIC DNA]</scope>
    <source>
        <strain evidence="2 4">CCUG 59586</strain>
    </source>
</reference>
<organism evidence="2 4">
    <name type="scientific">Faucicola atlantae</name>
    <dbReference type="NCBI Taxonomy" id="34059"/>
    <lineage>
        <taxon>Bacteria</taxon>
        <taxon>Pseudomonadati</taxon>
        <taxon>Pseudomonadota</taxon>
        <taxon>Gammaproteobacteria</taxon>
        <taxon>Moraxellales</taxon>
        <taxon>Moraxellaceae</taxon>
        <taxon>Faucicola</taxon>
    </lineage>
</organism>
<dbReference type="Proteomes" id="UP000255193">
    <property type="component" value="Unassembled WGS sequence"/>
</dbReference>
<dbReference type="EMBL" id="UGQA01000006">
    <property type="protein sequence ID" value="STZ01731.1"/>
    <property type="molecule type" value="Genomic_DNA"/>
</dbReference>
<name>A0A1B8QBN1_9GAMM</name>
<keyword evidence="4" id="KW-1185">Reference proteome</keyword>
<dbReference type="GO" id="GO:0030153">
    <property type="term" value="P:bacteriocin immunity"/>
    <property type="evidence" value="ECO:0007669"/>
    <property type="project" value="InterPro"/>
</dbReference>
<evidence type="ECO:0000313" key="4">
    <source>
        <dbReference type="Proteomes" id="UP000092616"/>
    </source>
</evidence>
<dbReference type="Gene3D" id="1.20.120.650">
    <property type="entry name" value="Colicin D"/>
    <property type="match status" value="1"/>
</dbReference>
<evidence type="ECO:0000313" key="3">
    <source>
        <dbReference type="EMBL" id="STZ01731.1"/>
    </source>
</evidence>
<dbReference type="SUPFAM" id="SSF101125">
    <property type="entry name" value="Colicin D immunity protein"/>
    <property type="match status" value="1"/>
</dbReference>
<evidence type="ECO:0000313" key="5">
    <source>
        <dbReference type="Proteomes" id="UP000255193"/>
    </source>
</evidence>
<sequence length="94" mass="11047">MSLLLLEFTRTYTNEIIDASCFVEAYIQLWKIENKLGISVKDEEQLNLFLASIFYIADLYNPDSDKLDYEFNDEQLFEKVTSELLSYDKKSIKA</sequence>
<accession>A0A1B8QBN1</accession>
<proteinExistence type="predicted"/>
<gene>
    <name evidence="2" type="ORF">A9306_09810</name>
    <name evidence="3" type="ORF">NCTC11091_02204</name>
</gene>
<evidence type="ECO:0000259" key="1">
    <source>
        <dbReference type="Pfam" id="PF09204"/>
    </source>
</evidence>
<dbReference type="InterPro" id="IPR015287">
    <property type="entry name" value="Colicin_D_immunity_dom"/>
</dbReference>
<feature type="domain" description="Colicin D immunity protein" evidence="1">
    <location>
        <begin position="1"/>
        <end position="83"/>
    </location>
</feature>
<dbReference type="Proteomes" id="UP000092616">
    <property type="component" value="Unassembled WGS sequence"/>
</dbReference>
<dbReference type="InterPro" id="IPR036471">
    <property type="entry name" value="Colicin_D_sf"/>
</dbReference>
<protein>
    <submittedName>
        <fullName evidence="3">Bacterial self-protective colicin-like immunity</fullName>
    </submittedName>
    <submittedName>
        <fullName evidence="2">Colicin immunity protein</fullName>
    </submittedName>
</protein>
<dbReference type="GO" id="GO:0015643">
    <property type="term" value="F:toxic substance binding"/>
    <property type="evidence" value="ECO:0007669"/>
    <property type="project" value="InterPro"/>
</dbReference>
<reference evidence="3 5" key="2">
    <citation type="submission" date="2018-06" db="EMBL/GenBank/DDBJ databases">
        <authorList>
            <consortium name="Pathogen Informatics"/>
            <person name="Doyle S."/>
        </authorList>
    </citation>
    <scope>NUCLEOTIDE SEQUENCE [LARGE SCALE GENOMIC DNA]</scope>
    <source>
        <strain evidence="3 5">NCTC11091</strain>
    </source>
</reference>
<dbReference type="EMBL" id="LZNA01000052">
    <property type="protein sequence ID" value="OBX77154.1"/>
    <property type="molecule type" value="Genomic_DNA"/>
</dbReference>
<dbReference type="RefSeq" id="WP_067059157.1">
    <property type="nucleotide sequence ID" value="NZ_LZNA01000052.1"/>
</dbReference>
<evidence type="ECO:0000313" key="2">
    <source>
        <dbReference type="EMBL" id="OBX77154.1"/>
    </source>
</evidence>
<dbReference type="Pfam" id="PF09204">
    <property type="entry name" value="Colicin_immun"/>
    <property type="match status" value="1"/>
</dbReference>